<dbReference type="EMBL" id="JAHLQF010000001">
    <property type="protein sequence ID" value="MBU5482951.1"/>
    <property type="molecule type" value="Genomic_DNA"/>
</dbReference>
<dbReference type="InterPro" id="IPR054688">
    <property type="entry name" value="CD1247_N"/>
</dbReference>
<gene>
    <name evidence="2" type="ORF">KQI86_01350</name>
</gene>
<comment type="caution">
    <text evidence="2">The sequence shown here is derived from an EMBL/GenBank/DDBJ whole genome shotgun (WGS) entry which is preliminary data.</text>
</comment>
<protein>
    <submittedName>
        <fullName evidence="2">Uncharacterized protein</fullName>
    </submittedName>
</protein>
<keyword evidence="1" id="KW-0175">Coiled coil</keyword>
<evidence type="ECO:0000313" key="2">
    <source>
        <dbReference type="EMBL" id="MBU5482951.1"/>
    </source>
</evidence>
<dbReference type="Proteomes" id="UP000726170">
    <property type="component" value="Unassembled WGS sequence"/>
</dbReference>
<sequence>MSSINSKISYLSGLVDGLDLDEGSKEGRIIKEMVSVLQKIGEEMEEIKDAQKDMQEYIDVLDEDLTSLEDELYDDEDYENIDDFIDMTCESCGETIYVDSNILQSKESITCPSCHKDILLSENSCDCEEDCDC</sequence>
<proteinExistence type="predicted"/>
<reference evidence="2 3" key="1">
    <citation type="submission" date="2021-06" db="EMBL/GenBank/DDBJ databases">
        <authorList>
            <person name="Sun Q."/>
            <person name="Li D."/>
        </authorList>
    </citation>
    <scope>NUCLEOTIDE SEQUENCE [LARGE SCALE GENOMIC DNA]</scope>
    <source>
        <strain evidence="2 3">MSJ-11</strain>
    </source>
</reference>
<dbReference type="NCBIfam" id="NF045650">
    <property type="entry name" value="CD1247_Nterm"/>
    <property type="match status" value="1"/>
</dbReference>
<feature type="coiled-coil region" evidence="1">
    <location>
        <begin position="40"/>
        <end position="71"/>
    </location>
</feature>
<dbReference type="RefSeq" id="WP_216437361.1">
    <property type="nucleotide sequence ID" value="NZ_JAHLQF010000001.1"/>
</dbReference>
<evidence type="ECO:0000256" key="1">
    <source>
        <dbReference type="SAM" id="Coils"/>
    </source>
</evidence>
<organism evidence="2 3">
    <name type="scientific">Clostridium mobile</name>
    <dbReference type="NCBI Taxonomy" id="2841512"/>
    <lineage>
        <taxon>Bacteria</taxon>
        <taxon>Bacillati</taxon>
        <taxon>Bacillota</taxon>
        <taxon>Clostridia</taxon>
        <taxon>Eubacteriales</taxon>
        <taxon>Clostridiaceae</taxon>
        <taxon>Clostridium</taxon>
    </lineage>
</organism>
<keyword evidence="3" id="KW-1185">Reference proteome</keyword>
<accession>A0ABS6EE31</accession>
<name>A0ABS6EE31_9CLOT</name>
<evidence type="ECO:0000313" key="3">
    <source>
        <dbReference type="Proteomes" id="UP000726170"/>
    </source>
</evidence>